<keyword evidence="1" id="KW-1133">Transmembrane helix</keyword>
<name>A0A2R5F2S4_9BACL</name>
<feature type="transmembrane region" description="Helical" evidence="1">
    <location>
        <begin position="48"/>
        <end position="67"/>
    </location>
</feature>
<accession>A0A2R5F2S4</accession>
<comment type="caution">
    <text evidence="2">The sequence shown here is derived from an EMBL/GenBank/DDBJ whole genome shotgun (WGS) entry which is preliminary data.</text>
</comment>
<evidence type="ECO:0000313" key="2">
    <source>
        <dbReference type="EMBL" id="GBG10633.1"/>
    </source>
</evidence>
<dbReference type="RefSeq" id="WP_108995099.1">
    <property type="nucleotide sequence ID" value="NZ_BDQX01000339.1"/>
</dbReference>
<dbReference type="EMBL" id="BDQX01000339">
    <property type="protein sequence ID" value="GBG10633.1"/>
    <property type="molecule type" value="Genomic_DNA"/>
</dbReference>
<dbReference type="AlphaFoldDB" id="A0A2R5F2S4"/>
<keyword evidence="1" id="KW-0812">Transmembrane</keyword>
<evidence type="ECO:0000256" key="1">
    <source>
        <dbReference type="SAM" id="Phobius"/>
    </source>
</evidence>
<dbReference type="Proteomes" id="UP000245202">
    <property type="component" value="Unassembled WGS sequence"/>
</dbReference>
<protein>
    <submittedName>
        <fullName evidence="2">Uncharacterized protein</fullName>
    </submittedName>
</protein>
<sequence length="290" mass="33130">MNKNELHAHFENMTPNERQKARMRANILNSRQPVAHTKVWARLLSARWAIPAICLVLAIAVFLSVPFGEKTTAYAIDVRIGEDGPAFRLADNEKRPGEYGTIVSNVDSRPGLEFYIDGENIAKIEISTQNEYIYAVDWTKTQDEKFWNSELYQTFDEESQISKADFGLLYDKKITMNFDEDFNNHGDIWYRWTAWNMYKWAAEDDYAHFLGANQAVPEDLTSQEALAAAAGNDGSGIGHMQLDEYPDELKEDQITIVITDREGKRTKKVIHVKVSNNELRQTVVTASLEE</sequence>
<evidence type="ECO:0000313" key="3">
    <source>
        <dbReference type="Proteomes" id="UP000245202"/>
    </source>
</evidence>
<keyword evidence="3" id="KW-1185">Reference proteome</keyword>
<keyword evidence="1" id="KW-0472">Membrane</keyword>
<reference evidence="2 3" key="1">
    <citation type="submission" date="2017-08" db="EMBL/GenBank/DDBJ databases">
        <title>Substantial Increase in Enzyme Production by Combined Drug-Resistance Mutations in Paenibacillus agaridevorans.</title>
        <authorList>
            <person name="Tanaka Y."/>
            <person name="Funane K."/>
            <person name="Hosaka T."/>
            <person name="Shiwa Y."/>
            <person name="Fujita N."/>
            <person name="Miyazaki T."/>
            <person name="Yoshikawa H."/>
            <person name="Murakami K."/>
            <person name="Kasahara K."/>
            <person name="Inaoka T."/>
            <person name="Hiraga Y."/>
            <person name="Ochi K."/>
        </authorList>
    </citation>
    <scope>NUCLEOTIDE SEQUENCE [LARGE SCALE GENOMIC DNA]</scope>
    <source>
        <strain evidence="2 3">T-3040</strain>
    </source>
</reference>
<proteinExistence type="predicted"/>
<gene>
    <name evidence="2" type="ORF">PAT3040_05384</name>
</gene>
<organism evidence="2 3">
    <name type="scientific">Paenibacillus agaridevorans</name>
    <dbReference type="NCBI Taxonomy" id="171404"/>
    <lineage>
        <taxon>Bacteria</taxon>
        <taxon>Bacillati</taxon>
        <taxon>Bacillota</taxon>
        <taxon>Bacilli</taxon>
        <taxon>Bacillales</taxon>
        <taxon>Paenibacillaceae</taxon>
        <taxon>Paenibacillus</taxon>
    </lineage>
</organism>